<organism evidence="2">
    <name type="scientific">Alectorobius mimon</name>
    <dbReference type="NCBI Taxonomy" id="360319"/>
    <lineage>
        <taxon>Eukaryota</taxon>
        <taxon>Metazoa</taxon>
        <taxon>Ecdysozoa</taxon>
        <taxon>Arthropoda</taxon>
        <taxon>Chelicerata</taxon>
        <taxon>Arachnida</taxon>
        <taxon>Acari</taxon>
        <taxon>Parasitiformes</taxon>
        <taxon>Ixodida</taxon>
        <taxon>Ixodoidea</taxon>
        <taxon>Argasidae</taxon>
        <taxon>Ornithodorinae</taxon>
        <taxon>Alectorobius</taxon>
    </lineage>
</organism>
<feature type="region of interest" description="Disordered" evidence="1">
    <location>
        <begin position="76"/>
        <end position="153"/>
    </location>
</feature>
<reference evidence="2" key="1">
    <citation type="submission" date="2016-03" db="EMBL/GenBank/DDBJ databases">
        <title>Gut transcriptome analysis on engorged females of Ornithodoros mimon (Acari: Argasidae) and phylogenetic inferences of soft ticks.</title>
        <authorList>
            <person name="Landulfo G.A."/>
            <person name="Giovanni D."/>
            <person name="Carvalho E."/>
            <person name="Junqueira-de-Azevedo I."/>
            <person name="Patane J."/>
            <person name="Mendoca R."/>
            <person name="Barros-Battesti D."/>
        </authorList>
    </citation>
    <scope>NUCLEOTIDE SEQUENCE</scope>
    <source>
        <strain evidence="2">Females</strain>
        <tissue evidence="2">Gut</tissue>
    </source>
</reference>
<dbReference type="AlphaFoldDB" id="A0A147B812"/>
<protein>
    <submittedName>
        <fullName evidence="2">Uncharacterized protein</fullName>
    </submittedName>
</protein>
<feature type="compositionally biased region" description="Polar residues" evidence="1">
    <location>
        <begin position="81"/>
        <end position="115"/>
    </location>
</feature>
<evidence type="ECO:0000256" key="1">
    <source>
        <dbReference type="SAM" id="MobiDB-lite"/>
    </source>
</evidence>
<sequence>FIPGIAGERFRCQRAWSSNWFFGGRALNCHYRCAWSIRNYATEEDGTPCIIKVGRSGVCKDGYCVDSLPLPLPLQPKKEPSSFTSGATQVSTGVPGTTTTQPSARPSFGISTTGASRAPKHTTTGTNTVTSSKVHETTTSVPSQDTAFTSSWN</sequence>
<proteinExistence type="predicted"/>
<feature type="non-terminal residue" evidence="2">
    <location>
        <position position="1"/>
    </location>
</feature>
<feature type="compositionally biased region" description="Polar residues" evidence="1">
    <location>
        <begin position="137"/>
        <end position="153"/>
    </location>
</feature>
<evidence type="ECO:0000313" key="2">
    <source>
        <dbReference type="EMBL" id="JAR86545.1"/>
    </source>
</evidence>
<accession>A0A147B812</accession>
<dbReference type="EMBL" id="GEIB01001853">
    <property type="protein sequence ID" value="JAR86545.1"/>
    <property type="molecule type" value="Transcribed_RNA"/>
</dbReference>
<name>A0A147B812_9ACAR</name>